<dbReference type="InterPro" id="IPR012338">
    <property type="entry name" value="Beta-lactam/transpept-like"/>
</dbReference>
<accession>A0ABR4PTP2</accession>
<proteinExistence type="predicted"/>
<dbReference type="Gene3D" id="3.40.710.10">
    <property type="entry name" value="DD-peptidase/beta-lactamase superfamily"/>
    <property type="match status" value="1"/>
</dbReference>
<evidence type="ECO:0000259" key="1">
    <source>
        <dbReference type="Pfam" id="PF00144"/>
    </source>
</evidence>
<comment type="caution">
    <text evidence="3">The sequence shown here is derived from an EMBL/GenBank/DDBJ whole genome shotgun (WGS) entry which is preliminary data.</text>
</comment>
<dbReference type="InterPro" id="IPR051478">
    <property type="entry name" value="Beta-lactamase-like_AB/R"/>
</dbReference>
<reference evidence="3 4" key="1">
    <citation type="submission" date="2024-06" db="EMBL/GenBank/DDBJ databases">
        <title>Complete genome of Phlyctema vagabunda strain 19-DSS-EL-015.</title>
        <authorList>
            <person name="Fiorenzani C."/>
        </authorList>
    </citation>
    <scope>NUCLEOTIDE SEQUENCE [LARGE SCALE GENOMIC DNA]</scope>
    <source>
        <strain evidence="3 4">19-DSS-EL-015</strain>
    </source>
</reference>
<evidence type="ECO:0000259" key="2">
    <source>
        <dbReference type="Pfam" id="PF26335"/>
    </source>
</evidence>
<organism evidence="3 4">
    <name type="scientific">Phlyctema vagabunda</name>
    <dbReference type="NCBI Taxonomy" id="108571"/>
    <lineage>
        <taxon>Eukaryota</taxon>
        <taxon>Fungi</taxon>
        <taxon>Dikarya</taxon>
        <taxon>Ascomycota</taxon>
        <taxon>Pezizomycotina</taxon>
        <taxon>Leotiomycetes</taxon>
        <taxon>Helotiales</taxon>
        <taxon>Dermateaceae</taxon>
        <taxon>Phlyctema</taxon>
    </lineage>
</organism>
<dbReference type="PANTHER" id="PTHR22935:SF97">
    <property type="entry name" value="BETA-LACTAMASE-RELATED DOMAIN-CONTAINING PROTEIN"/>
    <property type="match status" value="1"/>
</dbReference>
<dbReference type="Proteomes" id="UP001629113">
    <property type="component" value="Unassembled WGS sequence"/>
</dbReference>
<feature type="domain" description="Beta-lactamase-related" evidence="1">
    <location>
        <begin position="100"/>
        <end position="412"/>
    </location>
</feature>
<evidence type="ECO:0000313" key="4">
    <source>
        <dbReference type="Proteomes" id="UP001629113"/>
    </source>
</evidence>
<dbReference type="PANTHER" id="PTHR22935">
    <property type="entry name" value="PENICILLIN-BINDING PROTEIN"/>
    <property type="match status" value="1"/>
</dbReference>
<feature type="domain" description="Beta-lactamase-like ARB-00930-like C-terminal" evidence="2">
    <location>
        <begin position="437"/>
        <end position="589"/>
    </location>
</feature>
<dbReference type="Pfam" id="PF26335">
    <property type="entry name" value="ARB_00930_C"/>
    <property type="match status" value="1"/>
</dbReference>
<name>A0ABR4PTP2_9HELO</name>
<sequence>MFPNQSLLKSAVVAGAALVSSTSAYTCPLLGISLPQSTNPSSSEVIQQIAANLTTSLEQDAIANWSYSIRVESLYNDDQTVPLFDYHHTAAEALLAPGSAQNITADSIYRLGSVSKIFPVYALHVYMNDGNAAGISWDDPITKFIPELAEVVASQQENGFDEVSDVDWGHITLAALASHLGGISRDFNFGDLSAVPGLNESLPIFGQLPASDVPICGASGSQALCTRSQFFDGFPSKHPTFTPFTTPGYSNTAFRLLGYVIENVTSVPYNTYVEEKILRPLNLGDGGIRTSKPDDSVGAVVNGDSFWDIDIMDDNAAGGIYGSSRGLAAFGRSVLNSTLLPKPVTNKWLKPTTFTSALHASVGAPWEIVQTEMGERVVEYYTKSGSLGLYVALLILIPEYGIAASFHATGPGVSNSVLYALADQVTGELVPALDHLAKQQAAQNYAGTYVDTRTNASLTVGVNTMDLLNSGLVIQQWTAAGQDVLRGLGNLLLGSEDPADLHLYYTGLRSGKGGNNETVSFRATFLPLNKPTVLESASNINGWSDLACITWTAVDGTLYGGIGLDDINFLIDENGDATGITLRGLRMSFCKLGTETCSQGS</sequence>
<dbReference type="Pfam" id="PF00144">
    <property type="entry name" value="Beta-lactamase"/>
    <property type="match status" value="1"/>
</dbReference>
<dbReference type="SUPFAM" id="SSF56601">
    <property type="entry name" value="beta-lactamase/transpeptidase-like"/>
    <property type="match status" value="1"/>
</dbReference>
<protein>
    <submittedName>
        <fullName evidence="3">Beta-lactamase</fullName>
    </submittedName>
</protein>
<dbReference type="InterPro" id="IPR058664">
    <property type="entry name" value="ARB_00930-like_C"/>
</dbReference>
<keyword evidence="4" id="KW-1185">Reference proteome</keyword>
<dbReference type="EMBL" id="JBFCZG010000001">
    <property type="protein sequence ID" value="KAL3426732.1"/>
    <property type="molecule type" value="Genomic_DNA"/>
</dbReference>
<gene>
    <name evidence="3" type="ORF">PVAG01_00241</name>
</gene>
<dbReference type="InterPro" id="IPR001466">
    <property type="entry name" value="Beta-lactam-related"/>
</dbReference>
<evidence type="ECO:0000313" key="3">
    <source>
        <dbReference type="EMBL" id="KAL3426732.1"/>
    </source>
</evidence>